<evidence type="ECO:0000313" key="1">
    <source>
        <dbReference type="EMBL" id="KAF1933165.1"/>
    </source>
</evidence>
<gene>
    <name evidence="1" type="ORF">M421DRAFT_415529</name>
</gene>
<proteinExistence type="predicted"/>
<name>A0A6A5RXF4_9PLEO</name>
<protein>
    <submittedName>
        <fullName evidence="1">Uncharacterized protein</fullName>
    </submittedName>
</protein>
<dbReference type="PROSITE" id="PS51257">
    <property type="entry name" value="PROKAR_LIPOPROTEIN"/>
    <property type="match status" value="1"/>
</dbReference>
<dbReference type="GeneID" id="54348401"/>
<keyword evidence="2" id="KW-1185">Reference proteome</keyword>
<dbReference type="EMBL" id="ML978957">
    <property type="protein sequence ID" value="KAF1933165.1"/>
    <property type="molecule type" value="Genomic_DNA"/>
</dbReference>
<sequence length="115" mass="12741">MDGKDPGVIYPASLLFALKFGNFLPNVSSGCMTLGNGISDVHYTPRVNIIRVQMSTSRSRSPVAFSEETLVFYQLNVSYQSRNVPSLVLSAVGSLYRAKVFFTWDTNVPSTIEIR</sequence>
<reference evidence="1" key="1">
    <citation type="journal article" date="2020" name="Stud. Mycol.">
        <title>101 Dothideomycetes genomes: a test case for predicting lifestyles and emergence of pathogens.</title>
        <authorList>
            <person name="Haridas S."/>
            <person name="Albert R."/>
            <person name="Binder M."/>
            <person name="Bloem J."/>
            <person name="Labutti K."/>
            <person name="Salamov A."/>
            <person name="Andreopoulos B."/>
            <person name="Baker S."/>
            <person name="Barry K."/>
            <person name="Bills G."/>
            <person name="Bluhm B."/>
            <person name="Cannon C."/>
            <person name="Castanera R."/>
            <person name="Culley D."/>
            <person name="Daum C."/>
            <person name="Ezra D."/>
            <person name="Gonzalez J."/>
            <person name="Henrissat B."/>
            <person name="Kuo A."/>
            <person name="Liang C."/>
            <person name="Lipzen A."/>
            <person name="Lutzoni F."/>
            <person name="Magnuson J."/>
            <person name="Mondo S."/>
            <person name="Nolan M."/>
            <person name="Ohm R."/>
            <person name="Pangilinan J."/>
            <person name="Park H.-J."/>
            <person name="Ramirez L."/>
            <person name="Alfaro M."/>
            <person name="Sun H."/>
            <person name="Tritt A."/>
            <person name="Yoshinaga Y."/>
            <person name="Zwiers L.-H."/>
            <person name="Turgeon B."/>
            <person name="Goodwin S."/>
            <person name="Spatafora J."/>
            <person name="Crous P."/>
            <person name="Grigoriev I."/>
        </authorList>
    </citation>
    <scope>NUCLEOTIDE SEQUENCE</scope>
    <source>
        <strain evidence="1">CBS 183.55</strain>
    </source>
</reference>
<dbReference type="RefSeq" id="XP_033453413.1">
    <property type="nucleotide sequence ID" value="XM_033590733.1"/>
</dbReference>
<dbReference type="AlphaFoldDB" id="A0A6A5RXF4"/>
<dbReference type="Proteomes" id="UP000800082">
    <property type="component" value="Unassembled WGS sequence"/>
</dbReference>
<organism evidence="1 2">
    <name type="scientific">Didymella exigua CBS 183.55</name>
    <dbReference type="NCBI Taxonomy" id="1150837"/>
    <lineage>
        <taxon>Eukaryota</taxon>
        <taxon>Fungi</taxon>
        <taxon>Dikarya</taxon>
        <taxon>Ascomycota</taxon>
        <taxon>Pezizomycotina</taxon>
        <taxon>Dothideomycetes</taxon>
        <taxon>Pleosporomycetidae</taxon>
        <taxon>Pleosporales</taxon>
        <taxon>Pleosporineae</taxon>
        <taxon>Didymellaceae</taxon>
        <taxon>Didymella</taxon>
    </lineage>
</organism>
<accession>A0A6A5RXF4</accession>
<evidence type="ECO:0000313" key="2">
    <source>
        <dbReference type="Proteomes" id="UP000800082"/>
    </source>
</evidence>